<keyword evidence="7" id="KW-0378">Hydrolase</keyword>
<evidence type="ECO:0000256" key="8">
    <source>
        <dbReference type="ARBA" id="ARBA00023004"/>
    </source>
</evidence>
<evidence type="ECO:0000313" key="13">
    <source>
        <dbReference type="Proteomes" id="UP000011750"/>
    </source>
</evidence>
<name>M4FDP8_BRACM</name>
<feature type="region of interest" description="Disordered" evidence="9">
    <location>
        <begin position="343"/>
        <end position="370"/>
    </location>
</feature>
<feature type="domain" description="Non-haem dioxygenase N-terminal" evidence="11">
    <location>
        <begin position="217"/>
        <end position="286"/>
    </location>
</feature>
<dbReference type="InterPro" id="IPR027443">
    <property type="entry name" value="IPNS-like_sf"/>
</dbReference>
<dbReference type="FunCoup" id="M4FDP8">
    <property type="interactions" value="38"/>
</dbReference>
<dbReference type="eggNOG" id="KOG3179">
    <property type="taxonomic scope" value="Eukaryota"/>
</dbReference>
<dbReference type="Pfam" id="PF00117">
    <property type="entry name" value="GATase"/>
    <property type="match status" value="1"/>
</dbReference>
<dbReference type="PANTHER" id="PTHR42695">
    <property type="entry name" value="GLUTAMINE AMIDOTRANSFERASE YLR126C-RELATED"/>
    <property type="match status" value="1"/>
</dbReference>
<proteinExistence type="inferred from homology"/>
<dbReference type="InterPro" id="IPR044992">
    <property type="entry name" value="ChyE-like"/>
</dbReference>
<keyword evidence="13" id="KW-1185">Reference proteome</keyword>
<dbReference type="GO" id="GO:0008233">
    <property type="term" value="F:peptidase activity"/>
    <property type="evidence" value="ECO:0007669"/>
    <property type="project" value="UniProtKB-KW"/>
</dbReference>
<dbReference type="HOGENOM" id="CLU_748755_0_0_1"/>
<evidence type="ECO:0000256" key="2">
    <source>
        <dbReference type="ARBA" id="ARBA00005179"/>
    </source>
</evidence>
<dbReference type="GO" id="GO:0006508">
    <property type="term" value="P:proteolysis"/>
    <property type="evidence" value="ECO:0007669"/>
    <property type="project" value="UniProtKB-KW"/>
</dbReference>
<dbReference type="GO" id="GO:0019760">
    <property type="term" value="P:glucosinolate metabolic process"/>
    <property type="evidence" value="ECO:0007669"/>
    <property type="project" value="UniProtKB-ARBA"/>
</dbReference>
<keyword evidence="8" id="KW-0408">Iron</keyword>
<dbReference type="GO" id="GO:0046872">
    <property type="term" value="F:metal ion binding"/>
    <property type="evidence" value="ECO:0007669"/>
    <property type="project" value="UniProtKB-KW"/>
</dbReference>
<evidence type="ECO:0000256" key="7">
    <source>
        <dbReference type="ARBA" id="ARBA00022801"/>
    </source>
</evidence>
<dbReference type="EnsemblPlants" id="Bra039219.1">
    <property type="protein sequence ID" value="Bra039219.1-P"/>
    <property type="gene ID" value="Bra039219"/>
</dbReference>
<dbReference type="STRING" id="51351.M4FDP8"/>
<evidence type="ECO:0000313" key="12">
    <source>
        <dbReference type="EnsemblPlants" id="Bra039219.1-P"/>
    </source>
</evidence>
<comment type="subcellular location">
    <subcellularLocation>
        <location evidence="1">Cytoplasm</location>
        <location evidence="1">Cytosol</location>
    </subcellularLocation>
</comment>
<dbReference type="Gramene" id="Bra039219.1">
    <property type="protein sequence ID" value="Bra039219.1-P"/>
    <property type="gene ID" value="Bra039219"/>
</dbReference>
<keyword evidence="5" id="KW-0645">Protease</keyword>
<accession>M4FDP8</accession>
<evidence type="ECO:0000256" key="9">
    <source>
        <dbReference type="SAM" id="MobiDB-lite"/>
    </source>
</evidence>
<protein>
    <submittedName>
        <fullName evidence="12">Uncharacterized protein</fullName>
    </submittedName>
</protein>
<comment type="similarity">
    <text evidence="3">Belongs to the peptidase C26 family.</text>
</comment>
<dbReference type="Gene3D" id="3.40.50.880">
    <property type="match status" value="1"/>
</dbReference>
<evidence type="ECO:0000256" key="6">
    <source>
        <dbReference type="ARBA" id="ARBA00022723"/>
    </source>
</evidence>
<dbReference type="SUPFAM" id="SSF52317">
    <property type="entry name" value="Class I glutamine amidotransferase-like"/>
    <property type="match status" value="1"/>
</dbReference>
<dbReference type="eggNOG" id="KOG1474">
    <property type="taxonomic scope" value="Eukaryota"/>
</dbReference>
<dbReference type="GO" id="GO:0005829">
    <property type="term" value="C:cytosol"/>
    <property type="evidence" value="ECO:0000318"/>
    <property type="project" value="GO_Central"/>
</dbReference>
<dbReference type="InterPro" id="IPR026992">
    <property type="entry name" value="DIOX_N"/>
</dbReference>
<dbReference type="InterPro" id="IPR017926">
    <property type="entry name" value="GATASE"/>
</dbReference>
<organism evidence="12 13">
    <name type="scientific">Brassica campestris</name>
    <name type="common">Field mustard</name>
    <dbReference type="NCBI Taxonomy" id="3711"/>
    <lineage>
        <taxon>Eukaryota</taxon>
        <taxon>Viridiplantae</taxon>
        <taxon>Streptophyta</taxon>
        <taxon>Embryophyta</taxon>
        <taxon>Tracheophyta</taxon>
        <taxon>Spermatophyta</taxon>
        <taxon>Magnoliopsida</taxon>
        <taxon>eudicotyledons</taxon>
        <taxon>Gunneridae</taxon>
        <taxon>Pentapetalae</taxon>
        <taxon>rosids</taxon>
        <taxon>malvids</taxon>
        <taxon>Brassicales</taxon>
        <taxon>Brassicaceae</taxon>
        <taxon>Brassiceae</taxon>
        <taxon>Brassica</taxon>
    </lineage>
</organism>
<reference evidence="12 13" key="1">
    <citation type="journal article" date="2011" name="Nat. Genet.">
        <title>The genome of the mesopolyploid crop species Brassica rapa.</title>
        <authorList>
            <consortium name="Brassica rapa Genome Sequencing Project Consortium"/>
            <person name="Wang X."/>
            <person name="Wang H."/>
            <person name="Wang J."/>
            <person name="Sun R."/>
            <person name="Wu J."/>
            <person name="Liu S."/>
            <person name="Bai Y."/>
            <person name="Mun J.H."/>
            <person name="Bancroft I."/>
            <person name="Cheng F."/>
            <person name="Huang S."/>
            <person name="Li X."/>
            <person name="Hua W."/>
            <person name="Wang J."/>
            <person name="Wang X."/>
            <person name="Freeling M."/>
            <person name="Pires J.C."/>
            <person name="Paterson A.H."/>
            <person name="Chalhoub B."/>
            <person name="Wang B."/>
            <person name="Hayward A."/>
            <person name="Sharpe A.G."/>
            <person name="Park B.S."/>
            <person name="Weisshaar B."/>
            <person name="Liu B."/>
            <person name="Li B."/>
            <person name="Liu B."/>
            <person name="Tong C."/>
            <person name="Song C."/>
            <person name="Duran C."/>
            <person name="Peng C."/>
            <person name="Geng C."/>
            <person name="Koh C."/>
            <person name="Lin C."/>
            <person name="Edwards D."/>
            <person name="Mu D."/>
            <person name="Shen D."/>
            <person name="Soumpourou E."/>
            <person name="Li F."/>
            <person name="Fraser F."/>
            <person name="Conant G."/>
            <person name="Lassalle G."/>
            <person name="King G.J."/>
            <person name="Bonnema G."/>
            <person name="Tang H."/>
            <person name="Wang H."/>
            <person name="Belcram H."/>
            <person name="Zhou H."/>
            <person name="Hirakawa H."/>
            <person name="Abe H."/>
            <person name="Guo H."/>
            <person name="Wang H."/>
            <person name="Jin H."/>
            <person name="Parkin I.A."/>
            <person name="Batley J."/>
            <person name="Kim J.S."/>
            <person name="Just J."/>
            <person name="Li J."/>
            <person name="Xu J."/>
            <person name="Deng J."/>
            <person name="Kim J.A."/>
            <person name="Li J."/>
            <person name="Yu J."/>
            <person name="Meng J."/>
            <person name="Wang J."/>
            <person name="Min J."/>
            <person name="Poulain J."/>
            <person name="Wang J."/>
            <person name="Hatakeyama K."/>
            <person name="Wu K."/>
            <person name="Wang L."/>
            <person name="Fang L."/>
            <person name="Trick M."/>
            <person name="Links M.G."/>
            <person name="Zhao M."/>
            <person name="Jin M."/>
            <person name="Ramchiary N."/>
            <person name="Drou N."/>
            <person name="Berkman P.J."/>
            <person name="Cai Q."/>
            <person name="Huang Q."/>
            <person name="Li R."/>
            <person name="Tabata S."/>
            <person name="Cheng S."/>
            <person name="Zhang S."/>
            <person name="Zhang S."/>
            <person name="Huang S."/>
            <person name="Sato S."/>
            <person name="Sun S."/>
            <person name="Kwon S.J."/>
            <person name="Choi S.R."/>
            <person name="Lee T.H."/>
            <person name="Fan W."/>
            <person name="Zhao X."/>
            <person name="Tan X."/>
            <person name="Xu X."/>
            <person name="Wang Y."/>
            <person name="Qiu Y."/>
            <person name="Yin Y."/>
            <person name="Li Y."/>
            <person name="Du Y."/>
            <person name="Liao Y."/>
            <person name="Lim Y."/>
            <person name="Narusaka Y."/>
            <person name="Wang Y."/>
            <person name="Wang Z."/>
            <person name="Li Z."/>
            <person name="Wang Z."/>
            <person name="Xiong Z."/>
            <person name="Zhang Z."/>
        </authorList>
    </citation>
    <scope>NUCLEOTIDE SEQUENCE [LARGE SCALE GENOMIC DNA]</scope>
    <source>
        <strain evidence="12 13">cv. Chiifu-401-42</strain>
    </source>
</reference>
<reference evidence="12 13" key="2">
    <citation type="journal article" date="2018" name="Hortic Res">
        <title>Improved Brassica rapa reference genome by single-molecule sequencing and chromosome conformation capture technologies.</title>
        <authorList>
            <person name="Zhang L."/>
            <person name="Cai X."/>
            <person name="Wu J."/>
            <person name="Liu M."/>
            <person name="Grob S."/>
            <person name="Cheng F."/>
            <person name="Liang J."/>
            <person name="Cai C."/>
            <person name="Liu Z."/>
            <person name="Liu B."/>
            <person name="Wang F."/>
            <person name="Li S."/>
            <person name="Liu F."/>
            <person name="Li X."/>
            <person name="Cheng L."/>
            <person name="Yang W."/>
            <person name="Li M.H."/>
            <person name="Grossniklaus U."/>
            <person name="Zheng H."/>
            <person name="Wang X."/>
        </authorList>
    </citation>
    <scope>NUCLEOTIDE SEQUENCE [LARGE SCALE GENOMIC DNA]</scope>
    <source>
        <strain evidence="12 13">cv. Chiifu-401-42</strain>
    </source>
</reference>
<dbReference type="CDD" id="cd01741">
    <property type="entry name" value="GATase1_1"/>
    <property type="match status" value="1"/>
</dbReference>
<reference evidence="12" key="3">
    <citation type="submission" date="2023-03" db="UniProtKB">
        <authorList>
            <consortium name="EnsemblPlants"/>
        </authorList>
    </citation>
    <scope>IDENTIFICATION</scope>
    <source>
        <strain evidence="12">cv. Chiifu-401-42</strain>
    </source>
</reference>
<evidence type="ECO:0000256" key="4">
    <source>
        <dbReference type="ARBA" id="ARBA00022490"/>
    </source>
</evidence>
<evidence type="ECO:0000256" key="3">
    <source>
        <dbReference type="ARBA" id="ARBA00011083"/>
    </source>
</evidence>
<keyword evidence="4" id="KW-0963">Cytoplasm</keyword>
<evidence type="ECO:0000259" key="11">
    <source>
        <dbReference type="Pfam" id="PF14226"/>
    </source>
</evidence>
<dbReference type="FunFam" id="3.40.50.880:FF:000040">
    <property type="entry name" value="Gamma-glutamyl peptidase 5"/>
    <property type="match status" value="1"/>
</dbReference>
<dbReference type="Gene3D" id="2.60.120.330">
    <property type="entry name" value="B-lactam Antibiotic, Isopenicillin N Synthase, Chain"/>
    <property type="match status" value="1"/>
</dbReference>
<dbReference type="AlphaFoldDB" id="M4FDP8"/>
<dbReference type="SUPFAM" id="SSF51197">
    <property type="entry name" value="Clavaminate synthase-like"/>
    <property type="match status" value="1"/>
</dbReference>
<dbReference type="Proteomes" id="UP000011750">
    <property type="component" value="Chromosome A09"/>
</dbReference>
<dbReference type="Pfam" id="PF14226">
    <property type="entry name" value="DIOX_N"/>
    <property type="match status" value="1"/>
</dbReference>
<dbReference type="InterPro" id="IPR029062">
    <property type="entry name" value="Class_I_gatase-like"/>
</dbReference>
<sequence>MVEQKKYLLFLGVPDSEFAKKTYGGYHNVFVSLLGDEGEQWDSYRVLDGEFPDEKDLEKYDGFVISGSSHDAFQDTDWILKLCDIIKKLDEMKKKVLGVCFGHQLIARVKGGKVGRARKGPELCLGNITILKDAVAPENYFGEEVPTSLRIIKCHQDEVLELPESAKLLAYSSMYEVEMYSIEDNFLCIQGHPEYNRDILIDILDRVLAGGHITFTLPTIDLQGGSTDSISRQNLVEKIGDAAERWGFFQVINHGIPLNVLERMREGVREFHEQDPEVRKGFYSRDTSSKMVYMSNFVMVYMSKFERYASSVDETSPQRGLDTLGSFNFRGINPLEQLGLYMKQDEDEEEPEAPPNVPRLAADMEEGEID</sequence>
<dbReference type="PANTHER" id="PTHR42695:SF12">
    <property type="entry name" value="GAMMA-GLUTAMYL PEPTIDASE 4"/>
    <property type="match status" value="1"/>
</dbReference>
<evidence type="ECO:0000256" key="1">
    <source>
        <dbReference type="ARBA" id="ARBA00004514"/>
    </source>
</evidence>
<evidence type="ECO:0000259" key="10">
    <source>
        <dbReference type="Pfam" id="PF00117"/>
    </source>
</evidence>
<feature type="domain" description="Glutamine amidotransferase" evidence="10">
    <location>
        <begin position="53"/>
        <end position="195"/>
    </location>
</feature>
<comment type="pathway">
    <text evidence="2">Secondary metabolite biosynthesis.</text>
</comment>
<keyword evidence="6" id="KW-0479">Metal-binding</keyword>
<dbReference type="eggNOG" id="KOG0143">
    <property type="taxonomic scope" value="Eukaryota"/>
</dbReference>
<evidence type="ECO:0000256" key="5">
    <source>
        <dbReference type="ARBA" id="ARBA00022670"/>
    </source>
</evidence>
<dbReference type="PROSITE" id="PS51273">
    <property type="entry name" value="GATASE_TYPE_1"/>
    <property type="match status" value="1"/>
</dbReference>
<dbReference type="InParanoid" id="M4FDP8"/>